<organism evidence="1 2">
    <name type="scientific">Riccia fluitans</name>
    <dbReference type="NCBI Taxonomy" id="41844"/>
    <lineage>
        <taxon>Eukaryota</taxon>
        <taxon>Viridiplantae</taxon>
        <taxon>Streptophyta</taxon>
        <taxon>Embryophyta</taxon>
        <taxon>Marchantiophyta</taxon>
        <taxon>Marchantiopsida</taxon>
        <taxon>Marchantiidae</taxon>
        <taxon>Marchantiales</taxon>
        <taxon>Ricciaceae</taxon>
        <taxon>Riccia</taxon>
    </lineage>
</organism>
<dbReference type="Proteomes" id="UP001605036">
    <property type="component" value="Unassembled WGS sequence"/>
</dbReference>
<evidence type="ECO:0000313" key="1">
    <source>
        <dbReference type="EMBL" id="KAL2613283.1"/>
    </source>
</evidence>
<accession>A0ABD1XWF6</accession>
<name>A0ABD1XWF6_9MARC</name>
<keyword evidence="2" id="KW-1185">Reference proteome</keyword>
<comment type="caution">
    <text evidence="1">The sequence shown here is derived from an EMBL/GenBank/DDBJ whole genome shotgun (WGS) entry which is preliminary data.</text>
</comment>
<reference evidence="1 2" key="1">
    <citation type="submission" date="2024-09" db="EMBL/GenBank/DDBJ databases">
        <title>Chromosome-scale assembly of Riccia fluitans.</title>
        <authorList>
            <person name="Paukszto L."/>
            <person name="Sawicki J."/>
            <person name="Karawczyk K."/>
            <person name="Piernik-Szablinska J."/>
            <person name="Szczecinska M."/>
            <person name="Mazdziarz M."/>
        </authorList>
    </citation>
    <scope>NUCLEOTIDE SEQUENCE [LARGE SCALE GENOMIC DNA]</scope>
    <source>
        <strain evidence="1">Rf_01</strain>
        <tissue evidence="1">Aerial parts of the thallus</tissue>
    </source>
</reference>
<protein>
    <submittedName>
        <fullName evidence="1">Uncharacterized protein</fullName>
    </submittedName>
</protein>
<dbReference type="EMBL" id="JBHFFA010000007">
    <property type="protein sequence ID" value="KAL2613283.1"/>
    <property type="molecule type" value="Genomic_DNA"/>
</dbReference>
<gene>
    <name evidence="1" type="ORF">R1flu_024975</name>
</gene>
<proteinExistence type="predicted"/>
<dbReference type="AlphaFoldDB" id="A0ABD1XWF6"/>
<sequence length="81" mass="9158">MHNRITELPAAFQTIPPQQIEAKWNLSCRSIESLPPSASFIREGTQNLAELRAKPLVLHFIPTSSSYAFGRRKYLVLGKFS</sequence>
<evidence type="ECO:0000313" key="2">
    <source>
        <dbReference type="Proteomes" id="UP001605036"/>
    </source>
</evidence>